<dbReference type="EMBL" id="OZ037949">
    <property type="protein sequence ID" value="CAL1711034.1"/>
    <property type="molecule type" value="Genomic_DNA"/>
</dbReference>
<evidence type="ECO:0000313" key="4">
    <source>
        <dbReference type="Proteomes" id="UP001497453"/>
    </source>
</evidence>
<keyword evidence="2" id="KW-0472">Membrane</keyword>
<protein>
    <submittedName>
        <fullName evidence="3">Uncharacterized protein</fullName>
    </submittedName>
</protein>
<evidence type="ECO:0000256" key="2">
    <source>
        <dbReference type="SAM" id="Phobius"/>
    </source>
</evidence>
<feature type="transmembrane region" description="Helical" evidence="2">
    <location>
        <begin position="63"/>
        <end position="82"/>
    </location>
</feature>
<organism evidence="3 4">
    <name type="scientific">Somion occarium</name>
    <dbReference type="NCBI Taxonomy" id="3059160"/>
    <lineage>
        <taxon>Eukaryota</taxon>
        <taxon>Fungi</taxon>
        <taxon>Dikarya</taxon>
        <taxon>Basidiomycota</taxon>
        <taxon>Agaricomycotina</taxon>
        <taxon>Agaricomycetes</taxon>
        <taxon>Polyporales</taxon>
        <taxon>Cerrenaceae</taxon>
        <taxon>Somion</taxon>
    </lineage>
</organism>
<feature type="compositionally biased region" description="Basic and acidic residues" evidence="1">
    <location>
        <begin position="42"/>
        <end position="53"/>
    </location>
</feature>
<feature type="transmembrane region" description="Helical" evidence="2">
    <location>
        <begin position="94"/>
        <end position="111"/>
    </location>
</feature>
<evidence type="ECO:0000256" key="1">
    <source>
        <dbReference type="SAM" id="MobiDB-lite"/>
    </source>
</evidence>
<keyword evidence="4" id="KW-1185">Reference proteome</keyword>
<gene>
    <name evidence="3" type="ORF">GFSPODELE1_LOCUS8146</name>
</gene>
<feature type="transmembrane region" description="Helical" evidence="2">
    <location>
        <begin position="173"/>
        <end position="192"/>
    </location>
</feature>
<name>A0ABP1DUX5_9APHY</name>
<feature type="compositionally biased region" description="Polar residues" evidence="1">
    <location>
        <begin position="1"/>
        <end position="20"/>
    </location>
</feature>
<feature type="compositionally biased region" description="Low complexity" evidence="1">
    <location>
        <begin position="26"/>
        <end position="38"/>
    </location>
</feature>
<keyword evidence="2" id="KW-0812">Transmembrane</keyword>
<feature type="transmembrane region" description="Helical" evidence="2">
    <location>
        <begin position="514"/>
        <end position="535"/>
    </location>
</feature>
<proteinExistence type="predicted"/>
<keyword evidence="2" id="KW-1133">Transmembrane helix</keyword>
<evidence type="ECO:0000313" key="3">
    <source>
        <dbReference type="EMBL" id="CAL1711034.1"/>
    </source>
</evidence>
<sequence>MSSQSRVSQNGAYAAFSNTDSPPPRSQALASPSQQSLQTHNKGKEVFPDHAEERETSPKIHPLSLAILTAWVVFIIVLLWLLEKAVAAGPTSVSPPWSFTVLPGLFLTVFAQGHSPITAMHLARVAVSSLQYPSSAPRTWRELFWMADRSWAEPVGIAYTAYQGLRLRVRTSVTFILFSTTRVIALITPVILTKAYPMRSVDVVQDIQIRPSTMSFEKMEHVDGYLQVGAGMGSWGTALLILDVYNTSTFTPPDAVREGDPEDFFFAGDVRDATAVLPGLRLQGRCTPINASSLDVSNPLPSFQEFCHNKIPNLPWAGDGNIAPGDLNVTMHFCNNESWASPFPDDKTTTIPNIGFTYYNYSSTGGSPPGSALIQCNSKMTTGTAVVSGTNHTYTSFSEQPLFNVSASTGGEPVLDPMFAMFYYLAAAADGAGDVGSMVMDAKAQGLEFQARTDTGAEETFQSPSPEDISAALWRATSHVTSGTAILSRSNDTSYPAKVTRTVSAYTRLTSFAVGAYILLAVWLLSLLCITAWAYRPTFSDSLDSYTAGRLISDRIDVVAGEAVGDADSNNKLGARFEPVRKDGTSRY</sequence>
<dbReference type="Proteomes" id="UP001497453">
    <property type="component" value="Chromosome 6"/>
</dbReference>
<accession>A0ABP1DUX5</accession>
<reference evidence="4" key="1">
    <citation type="submission" date="2024-04" db="EMBL/GenBank/DDBJ databases">
        <authorList>
            <person name="Shaw F."/>
            <person name="Minotto A."/>
        </authorList>
    </citation>
    <scope>NUCLEOTIDE SEQUENCE [LARGE SCALE GENOMIC DNA]</scope>
</reference>
<feature type="region of interest" description="Disordered" evidence="1">
    <location>
        <begin position="1"/>
        <end position="53"/>
    </location>
</feature>